<dbReference type="Gene3D" id="3.30.565.10">
    <property type="entry name" value="Histidine kinase-like ATPase, C-terminal domain"/>
    <property type="match status" value="1"/>
</dbReference>
<protein>
    <submittedName>
        <fullName evidence="3">ATP-binding protein</fullName>
    </submittedName>
</protein>
<dbReference type="SUPFAM" id="SSF55874">
    <property type="entry name" value="ATPase domain of HSP90 chaperone/DNA topoisomerase II/histidine kinase"/>
    <property type="match status" value="1"/>
</dbReference>
<proteinExistence type="predicted"/>
<gene>
    <name evidence="3" type="ORF">G3I21_05295</name>
</gene>
<dbReference type="PANTHER" id="PTHR35526">
    <property type="entry name" value="ANTI-SIGMA-F FACTOR RSBW-RELATED"/>
    <property type="match status" value="1"/>
</dbReference>
<dbReference type="AlphaFoldDB" id="A0A7K3QMM6"/>
<reference evidence="3 4" key="1">
    <citation type="submission" date="2020-01" db="EMBL/GenBank/DDBJ databases">
        <title>Insect and environment-associated Actinomycetes.</title>
        <authorList>
            <person name="Currrie C."/>
            <person name="Chevrette M."/>
            <person name="Carlson C."/>
            <person name="Stubbendieck R."/>
            <person name="Wendt-Pienkowski E."/>
        </authorList>
    </citation>
    <scope>NUCLEOTIDE SEQUENCE [LARGE SCALE GENOMIC DNA]</scope>
    <source>
        <strain evidence="3 4">SID7754</strain>
    </source>
</reference>
<keyword evidence="1" id="KW-0418">Kinase</keyword>
<keyword evidence="1" id="KW-0808">Transferase</keyword>
<feature type="domain" description="Histidine kinase/HSP90-like ATPase" evidence="2">
    <location>
        <begin position="22"/>
        <end position="93"/>
    </location>
</feature>
<sequence>MSERTTHKCSGARLERTWSFAAKTAPGRQVEVILDHSAGRFRVEVRDTGEGMPRRRPEVPLAVSGRGLEIVDALCEKWGIAEQVVGKTVWAELVVNPSEAVDDR</sequence>
<dbReference type="InterPro" id="IPR036890">
    <property type="entry name" value="HATPase_C_sf"/>
</dbReference>
<dbReference type="EMBL" id="JAAGMR010000062">
    <property type="protein sequence ID" value="NEB91145.1"/>
    <property type="molecule type" value="Genomic_DNA"/>
</dbReference>
<name>A0A7K3QMM6_9ACTN</name>
<accession>A0A7K3QMM6</accession>
<dbReference type="InterPro" id="IPR003594">
    <property type="entry name" value="HATPase_dom"/>
</dbReference>
<dbReference type="PANTHER" id="PTHR35526:SF3">
    <property type="entry name" value="ANTI-SIGMA-F FACTOR RSBW"/>
    <property type="match status" value="1"/>
</dbReference>
<dbReference type="InterPro" id="IPR050267">
    <property type="entry name" value="Anti-sigma-factor_SerPK"/>
</dbReference>
<comment type="caution">
    <text evidence="3">The sequence shown here is derived from an EMBL/GenBank/DDBJ whole genome shotgun (WGS) entry which is preliminary data.</text>
</comment>
<dbReference type="CDD" id="cd16936">
    <property type="entry name" value="HATPase_RsbW-like"/>
    <property type="match status" value="1"/>
</dbReference>
<dbReference type="GO" id="GO:0005524">
    <property type="term" value="F:ATP binding"/>
    <property type="evidence" value="ECO:0007669"/>
    <property type="project" value="UniProtKB-KW"/>
</dbReference>
<evidence type="ECO:0000256" key="1">
    <source>
        <dbReference type="ARBA" id="ARBA00022527"/>
    </source>
</evidence>
<dbReference type="RefSeq" id="WP_164187096.1">
    <property type="nucleotide sequence ID" value="NZ_JAAGMR010000062.1"/>
</dbReference>
<keyword evidence="3" id="KW-0067">ATP-binding</keyword>
<dbReference type="Pfam" id="PF02518">
    <property type="entry name" value="HATPase_c"/>
    <property type="match status" value="1"/>
</dbReference>
<dbReference type="GO" id="GO:0004674">
    <property type="term" value="F:protein serine/threonine kinase activity"/>
    <property type="evidence" value="ECO:0007669"/>
    <property type="project" value="UniProtKB-KW"/>
</dbReference>
<keyword evidence="1" id="KW-0723">Serine/threonine-protein kinase</keyword>
<evidence type="ECO:0000313" key="3">
    <source>
        <dbReference type="EMBL" id="NEB91145.1"/>
    </source>
</evidence>
<dbReference type="Proteomes" id="UP000470520">
    <property type="component" value="Unassembled WGS sequence"/>
</dbReference>
<evidence type="ECO:0000313" key="4">
    <source>
        <dbReference type="Proteomes" id="UP000470520"/>
    </source>
</evidence>
<keyword evidence="3" id="KW-0547">Nucleotide-binding</keyword>
<organism evidence="3 4">
    <name type="scientific">Streptomyces bauhiniae</name>
    <dbReference type="NCBI Taxonomy" id="2340725"/>
    <lineage>
        <taxon>Bacteria</taxon>
        <taxon>Bacillati</taxon>
        <taxon>Actinomycetota</taxon>
        <taxon>Actinomycetes</taxon>
        <taxon>Kitasatosporales</taxon>
        <taxon>Streptomycetaceae</taxon>
        <taxon>Streptomyces</taxon>
    </lineage>
</organism>
<evidence type="ECO:0000259" key="2">
    <source>
        <dbReference type="Pfam" id="PF02518"/>
    </source>
</evidence>